<dbReference type="Pfam" id="PF00005">
    <property type="entry name" value="ABC_tran"/>
    <property type="match status" value="1"/>
</dbReference>
<feature type="non-terminal residue" evidence="5">
    <location>
        <position position="1"/>
    </location>
</feature>
<evidence type="ECO:0000313" key="5">
    <source>
        <dbReference type="EMBL" id="SVC74736.1"/>
    </source>
</evidence>
<dbReference type="GO" id="GO:0016887">
    <property type="term" value="F:ATP hydrolysis activity"/>
    <property type="evidence" value="ECO:0007669"/>
    <property type="project" value="InterPro"/>
</dbReference>
<dbReference type="InterPro" id="IPR050093">
    <property type="entry name" value="ABC_SmlMolc_Importer"/>
</dbReference>
<dbReference type="GO" id="GO:0005524">
    <property type="term" value="F:ATP binding"/>
    <property type="evidence" value="ECO:0007669"/>
    <property type="project" value="UniProtKB-KW"/>
</dbReference>
<evidence type="ECO:0000256" key="1">
    <source>
        <dbReference type="ARBA" id="ARBA00022448"/>
    </source>
</evidence>
<dbReference type="AlphaFoldDB" id="A0A382PN92"/>
<dbReference type="Gene3D" id="3.40.50.300">
    <property type="entry name" value="P-loop containing nucleotide triphosphate hydrolases"/>
    <property type="match status" value="1"/>
</dbReference>
<organism evidence="5">
    <name type="scientific">marine metagenome</name>
    <dbReference type="NCBI Taxonomy" id="408172"/>
    <lineage>
        <taxon>unclassified sequences</taxon>
        <taxon>metagenomes</taxon>
        <taxon>ecological metagenomes</taxon>
    </lineage>
</organism>
<evidence type="ECO:0000256" key="2">
    <source>
        <dbReference type="ARBA" id="ARBA00022741"/>
    </source>
</evidence>
<dbReference type="InterPro" id="IPR003593">
    <property type="entry name" value="AAA+_ATPase"/>
</dbReference>
<keyword evidence="1" id="KW-0813">Transport</keyword>
<name>A0A382PN92_9ZZZZ</name>
<dbReference type="SMART" id="SM00382">
    <property type="entry name" value="AAA"/>
    <property type="match status" value="1"/>
</dbReference>
<dbReference type="InterPro" id="IPR003439">
    <property type="entry name" value="ABC_transporter-like_ATP-bd"/>
</dbReference>
<keyword evidence="3" id="KW-0067">ATP-binding</keyword>
<accession>A0A382PN92</accession>
<dbReference type="InterPro" id="IPR027417">
    <property type="entry name" value="P-loop_NTPase"/>
</dbReference>
<dbReference type="InterPro" id="IPR017871">
    <property type="entry name" value="ABC_transporter-like_CS"/>
</dbReference>
<dbReference type="PROSITE" id="PS00211">
    <property type="entry name" value="ABC_TRANSPORTER_1"/>
    <property type="match status" value="1"/>
</dbReference>
<dbReference type="PROSITE" id="PS50893">
    <property type="entry name" value="ABC_TRANSPORTER_2"/>
    <property type="match status" value="1"/>
</dbReference>
<dbReference type="PANTHER" id="PTHR42781">
    <property type="entry name" value="SPERMIDINE/PUTRESCINE IMPORT ATP-BINDING PROTEIN POTA"/>
    <property type="match status" value="1"/>
</dbReference>
<sequence>EVPSGAYGALVGKSGCGKTTILEAVCGLRPTTSGRIHLGESEVTSLKPGERGVGYVPQDGALFPNLSVAEQLAFALQIRKIDPTRIAERVEELAERLGIKHLLERMPDGLSGGERQRVALGRALSIRPHFLCLDEPLSALDDETHEEICELLLHAVKGEDVTVLHVTHNKREVERLADIVFRMTDGKLTNGA</sequence>
<evidence type="ECO:0000256" key="3">
    <source>
        <dbReference type="ARBA" id="ARBA00022840"/>
    </source>
</evidence>
<keyword evidence="2" id="KW-0547">Nucleotide-binding</keyword>
<gene>
    <name evidence="5" type="ORF">METZ01_LOCUS327590</name>
</gene>
<feature type="domain" description="ABC transporter" evidence="4">
    <location>
        <begin position="1"/>
        <end position="192"/>
    </location>
</feature>
<proteinExistence type="predicted"/>
<dbReference type="PANTHER" id="PTHR42781:SF4">
    <property type="entry name" value="SPERMIDINE_PUTRESCINE IMPORT ATP-BINDING PROTEIN POTA"/>
    <property type="match status" value="1"/>
</dbReference>
<dbReference type="SUPFAM" id="SSF52540">
    <property type="entry name" value="P-loop containing nucleoside triphosphate hydrolases"/>
    <property type="match status" value="1"/>
</dbReference>
<protein>
    <recommendedName>
        <fullName evidence="4">ABC transporter domain-containing protein</fullName>
    </recommendedName>
</protein>
<dbReference type="EMBL" id="UINC01108550">
    <property type="protein sequence ID" value="SVC74736.1"/>
    <property type="molecule type" value="Genomic_DNA"/>
</dbReference>
<evidence type="ECO:0000259" key="4">
    <source>
        <dbReference type="PROSITE" id="PS50893"/>
    </source>
</evidence>
<reference evidence="5" key="1">
    <citation type="submission" date="2018-05" db="EMBL/GenBank/DDBJ databases">
        <authorList>
            <person name="Lanie J.A."/>
            <person name="Ng W.-L."/>
            <person name="Kazmierczak K.M."/>
            <person name="Andrzejewski T.M."/>
            <person name="Davidsen T.M."/>
            <person name="Wayne K.J."/>
            <person name="Tettelin H."/>
            <person name="Glass J.I."/>
            <person name="Rusch D."/>
            <person name="Podicherti R."/>
            <person name="Tsui H.-C.T."/>
            <person name="Winkler M.E."/>
        </authorList>
    </citation>
    <scope>NUCLEOTIDE SEQUENCE</scope>
</reference>